<name>A0A392WC68_9FABA</name>
<dbReference type="EMBL" id="LXQA011467140">
    <property type="protein sequence ID" value="MCI98214.1"/>
    <property type="molecule type" value="Genomic_DNA"/>
</dbReference>
<reference evidence="1 2" key="1">
    <citation type="journal article" date="2018" name="Front. Plant Sci.">
        <title>Red Clover (Trifolium pratense) and Zigzag Clover (T. medium) - A Picture of Genomic Similarities and Differences.</title>
        <authorList>
            <person name="Dluhosova J."/>
            <person name="Istvanek J."/>
            <person name="Nedelnik J."/>
            <person name="Repkova J."/>
        </authorList>
    </citation>
    <scope>NUCLEOTIDE SEQUENCE [LARGE SCALE GENOMIC DNA]</scope>
    <source>
        <strain evidence="2">cv. 10/8</strain>
        <tissue evidence="1">Leaf</tissue>
    </source>
</reference>
<comment type="caution">
    <text evidence="1">The sequence shown here is derived from an EMBL/GenBank/DDBJ whole genome shotgun (WGS) entry which is preliminary data.</text>
</comment>
<keyword evidence="2" id="KW-1185">Reference proteome</keyword>
<dbReference type="AlphaFoldDB" id="A0A392WC68"/>
<organism evidence="1 2">
    <name type="scientific">Trifolium medium</name>
    <dbReference type="NCBI Taxonomy" id="97028"/>
    <lineage>
        <taxon>Eukaryota</taxon>
        <taxon>Viridiplantae</taxon>
        <taxon>Streptophyta</taxon>
        <taxon>Embryophyta</taxon>
        <taxon>Tracheophyta</taxon>
        <taxon>Spermatophyta</taxon>
        <taxon>Magnoliopsida</taxon>
        <taxon>eudicotyledons</taxon>
        <taxon>Gunneridae</taxon>
        <taxon>Pentapetalae</taxon>
        <taxon>rosids</taxon>
        <taxon>fabids</taxon>
        <taxon>Fabales</taxon>
        <taxon>Fabaceae</taxon>
        <taxon>Papilionoideae</taxon>
        <taxon>50 kb inversion clade</taxon>
        <taxon>NPAAA clade</taxon>
        <taxon>Hologalegina</taxon>
        <taxon>IRL clade</taxon>
        <taxon>Trifolieae</taxon>
        <taxon>Trifolium</taxon>
    </lineage>
</organism>
<proteinExistence type="predicted"/>
<sequence>MQQRNTSANPWLQAVSWIPLPSDTLKCNIGCCDLLVRAE</sequence>
<protein>
    <submittedName>
        <fullName evidence="1">Uncharacterized protein</fullName>
    </submittedName>
</protein>
<dbReference type="Proteomes" id="UP000265520">
    <property type="component" value="Unassembled WGS sequence"/>
</dbReference>
<evidence type="ECO:0000313" key="1">
    <source>
        <dbReference type="EMBL" id="MCI98214.1"/>
    </source>
</evidence>
<accession>A0A392WC68</accession>
<feature type="non-terminal residue" evidence="1">
    <location>
        <position position="39"/>
    </location>
</feature>
<evidence type="ECO:0000313" key="2">
    <source>
        <dbReference type="Proteomes" id="UP000265520"/>
    </source>
</evidence>